<dbReference type="PANTHER" id="PTHR30154">
    <property type="entry name" value="LEUCINE-RESPONSIVE REGULATORY PROTEIN"/>
    <property type="match status" value="1"/>
</dbReference>
<evidence type="ECO:0000259" key="4">
    <source>
        <dbReference type="PROSITE" id="PS50956"/>
    </source>
</evidence>
<organism evidence="5 6">
    <name type="scientific">Roseicitreum antarcticum</name>
    <dbReference type="NCBI Taxonomy" id="564137"/>
    <lineage>
        <taxon>Bacteria</taxon>
        <taxon>Pseudomonadati</taxon>
        <taxon>Pseudomonadota</taxon>
        <taxon>Alphaproteobacteria</taxon>
        <taxon>Rhodobacterales</taxon>
        <taxon>Paracoccaceae</taxon>
        <taxon>Roseicitreum</taxon>
    </lineage>
</organism>
<dbReference type="Pfam" id="PF01037">
    <property type="entry name" value="AsnC_trans_reg"/>
    <property type="match status" value="1"/>
</dbReference>
<gene>
    <name evidence="5" type="ORF">SAMN04488238_102270</name>
</gene>
<evidence type="ECO:0000256" key="1">
    <source>
        <dbReference type="ARBA" id="ARBA00023015"/>
    </source>
</evidence>
<dbReference type="InterPro" id="IPR011991">
    <property type="entry name" value="ArsR-like_HTH"/>
</dbReference>
<dbReference type="GO" id="GO:0043200">
    <property type="term" value="P:response to amino acid"/>
    <property type="evidence" value="ECO:0007669"/>
    <property type="project" value="TreeGrafter"/>
</dbReference>
<dbReference type="SMART" id="SM00344">
    <property type="entry name" value="HTH_ASNC"/>
    <property type="match status" value="1"/>
</dbReference>
<keyword evidence="2" id="KW-0238">DNA-binding</keyword>
<dbReference type="EMBL" id="FNOM01000002">
    <property type="protein sequence ID" value="SDW50800.1"/>
    <property type="molecule type" value="Genomic_DNA"/>
</dbReference>
<dbReference type="InterPro" id="IPR019885">
    <property type="entry name" value="Tscrpt_reg_HTH_AsnC-type_CS"/>
</dbReference>
<reference evidence="5 6" key="1">
    <citation type="submission" date="2016-10" db="EMBL/GenBank/DDBJ databases">
        <authorList>
            <person name="de Groot N.N."/>
        </authorList>
    </citation>
    <scope>NUCLEOTIDE SEQUENCE [LARGE SCALE GENOMIC DNA]</scope>
    <source>
        <strain evidence="5 6">CGMCC 1.8894</strain>
    </source>
</reference>
<dbReference type="PANTHER" id="PTHR30154:SF34">
    <property type="entry name" value="TRANSCRIPTIONAL REGULATOR AZLB"/>
    <property type="match status" value="1"/>
</dbReference>
<feature type="domain" description="HTH asnC-type" evidence="4">
    <location>
        <begin position="4"/>
        <end position="65"/>
    </location>
</feature>
<keyword evidence="6" id="KW-1185">Reference proteome</keyword>
<dbReference type="GO" id="GO:0043565">
    <property type="term" value="F:sequence-specific DNA binding"/>
    <property type="evidence" value="ECO:0007669"/>
    <property type="project" value="InterPro"/>
</dbReference>
<dbReference type="InterPro" id="IPR011008">
    <property type="entry name" value="Dimeric_a/b-barrel"/>
</dbReference>
<dbReference type="InterPro" id="IPR000485">
    <property type="entry name" value="AsnC-type_HTH_dom"/>
</dbReference>
<dbReference type="InterPro" id="IPR036390">
    <property type="entry name" value="WH_DNA-bd_sf"/>
</dbReference>
<keyword evidence="3" id="KW-0804">Transcription</keyword>
<proteinExistence type="predicted"/>
<dbReference type="Pfam" id="PF13412">
    <property type="entry name" value="HTH_24"/>
    <property type="match status" value="1"/>
</dbReference>
<dbReference type="OrthoDB" id="9803143at2"/>
<dbReference type="PROSITE" id="PS50956">
    <property type="entry name" value="HTH_ASNC_2"/>
    <property type="match status" value="1"/>
</dbReference>
<dbReference type="InterPro" id="IPR019887">
    <property type="entry name" value="Tscrpt_reg_AsnC/Lrp_C"/>
</dbReference>
<dbReference type="PROSITE" id="PS00519">
    <property type="entry name" value="HTH_ASNC_1"/>
    <property type="match status" value="1"/>
</dbReference>
<name>A0A1H2U409_9RHOB</name>
<evidence type="ECO:0000256" key="2">
    <source>
        <dbReference type="ARBA" id="ARBA00023125"/>
    </source>
</evidence>
<evidence type="ECO:0000256" key="3">
    <source>
        <dbReference type="ARBA" id="ARBA00023163"/>
    </source>
</evidence>
<evidence type="ECO:0000313" key="5">
    <source>
        <dbReference type="EMBL" id="SDW50800.1"/>
    </source>
</evidence>
<sequence>MLRLDGRDIEILKILQSEGRISKTDLARRINLSPTPCWDRLQRLEKAGVIESYGARVSYRALGPHVTVFVTVEMEHHRAGLMQAFEVAVQRYPEITGVWALGGGLDYLMQIVTRDIDSYQRLIDTLLDARIGLARYYTHIVTKPVKSPGALPLDMLLGDQGG</sequence>
<dbReference type="Gene3D" id="1.10.10.10">
    <property type="entry name" value="Winged helix-like DNA-binding domain superfamily/Winged helix DNA-binding domain"/>
    <property type="match status" value="1"/>
</dbReference>
<dbReference type="STRING" id="564137.SAMN04488238_102270"/>
<dbReference type="GO" id="GO:0006355">
    <property type="term" value="P:regulation of DNA-templated transcription"/>
    <property type="evidence" value="ECO:0007669"/>
    <property type="project" value="UniProtKB-ARBA"/>
</dbReference>
<dbReference type="Proteomes" id="UP000198539">
    <property type="component" value="Unassembled WGS sequence"/>
</dbReference>
<dbReference type="SUPFAM" id="SSF54909">
    <property type="entry name" value="Dimeric alpha+beta barrel"/>
    <property type="match status" value="1"/>
</dbReference>
<dbReference type="Gene3D" id="3.30.70.920">
    <property type="match status" value="1"/>
</dbReference>
<protein>
    <submittedName>
        <fullName evidence="5">Transcriptional regulator, AsnC family</fullName>
    </submittedName>
</protein>
<dbReference type="InterPro" id="IPR036388">
    <property type="entry name" value="WH-like_DNA-bd_sf"/>
</dbReference>
<dbReference type="SUPFAM" id="SSF46785">
    <property type="entry name" value="Winged helix' DNA-binding domain"/>
    <property type="match status" value="1"/>
</dbReference>
<evidence type="ECO:0000313" key="6">
    <source>
        <dbReference type="Proteomes" id="UP000198539"/>
    </source>
</evidence>
<keyword evidence="1" id="KW-0805">Transcription regulation</keyword>
<dbReference type="AlphaFoldDB" id="A0A1H2U409"/>
<dbReference type="GO" id="GO:0005829">
    <property type="term" value="C:cytosol"/>
    <property type="evidence" value="ECO:0007669"/>
    <property type="project" value="TreeGrafter"/>
</dbReference>
<dbReference type="CDD" id="cd00090">
    <property type="entry name" value="HTH_ARSR"/>
    <property type="match status" value="1"/>
</dbReference>
<dbReference type="PRINTS" id="PR00033">
    <property type="entry name" value="HTHASNC"/>
</dbReference>
<dbReference type="InterPro" id="IPR019888">
    <property type="entry name" value="Tscrpt_reg_AsnC-like"/>
</dbReference>
<accession>A0A1H2U409</accession>